<accession>A0A5K7XBD4</accession>
<gene>
    <name evidence="1" type="ORF">PLANPX_2864</name>
</gene>
<name>A0A5K7XBD4_9BACT</name>
<sequence length="177" mass="18850">MRRILIAAGVMAIGFLAGGMLGVAEESKPVDLTSAPAGDGTSLMGMLSPWAYPDATWIEGASMSDGGNPKLPSVNCKTVLVTPDSFEDVTKYYGEKLNIDEKGNDAVKKPQLGGDGGRSVTVVNDSVFDEGDERPVKLQVITVNKPESSTTLVISRAAEERETHIAWSHFQRAPGEK</sequence>
<proteinExistence type="predicted"/>
<dbReference type="RefSeq" id="WP_172992025.1">
    <property type="nucleotide sequence ID" value="NZ_AP021861.1"/>
</dbReference>
<organism evidence="1 2">
    <name type="scientific">Lacipirellula parvula</name>
    <dbReference type="NCBI Taxonomy" id="2650471"/>
    <lineage>
        <taxon>Bacteria</taxon>
        <taxon>Pseudomonadati</taxon>
        <taxon>Planctomycetota</taxon>
        <taxon>Planctomycetia</taxon>
        <taxon>Pirellulales</taxon>
        <taxon>Lacipirellulaceae</taxon>
        <taxon>Lacipirellula</taxon>
    </lineage>
</organism>
<protein>
    <submittedName>
        <fullName evidence="1">Uncharacterized protein</fullName>
    </submittedName>
</protein>
<evidence type="ECO:0000313" key="1">
    <source>
        <dbReference type="EMBL" id="BBO33252.1"/>
    </source>
</evidence>
<keyword evidence="2" id="KW-1185">Reference proteome</keyword>
<dbReference type="EMBL" id="AP021861">
    <property type="protein sequence ID" value="BBO33252.1"/>
    <property type="molecule type" value="Genomic_DNA"/>
</dbReference>
<dbReference type="AlphaFoldDB" id="A0A5K7XBD4"/>
<evidence type="ECO:0000313" key="2">
    <source>
        <dbReference type="Proteomes" id="UP000326837"/>
    </source>
</evidence>
<reference evidence="2" key="1">
    <citation type="submission" date="2019-10" db="EMBL/GenBank/DDBJ databases">
        <title>Lacipirellula parvula gen. nov., sp. nov., representing a lineage of planctomycetes widespread in freshwater anoxic habitats, and description of the family Lacipirellulaceae.</title>
        <authorList>
            <person name="Dedysh S.N."/>
            <person name="Kulichevskaya I.S."/>
            <person name="Beletsky A.V."/>
            <person name="Rakitin A.L."/>
            <person name="Mardanov A.V."/>
            <person name="Ivanova A.A."/>
            <person name="Saltykova V.X."/>
            <person name="Rijpstra W.I.C."/>
            <person name="Sinninghe Damste J.S."/>
            <person name="Ravin N.V."/>
        </authorList>
    </citation>
    <scope>NUCLEOTIDE SEQUENCE [LARGE SCALE GENOMIC DNA]</scope>
    <source>
        <strain evidence="2">PX69</strain>
    </source>
</reference>
<dbReference type="Proteomes" id="UP000326837">
    <property type="component" value="Chromosome"/>
</dbReference>
<dbReference type="KEGG" id="lpav:PLANPX_2864"/>